<gene>
    <name evidence="2" type="ORF">GO493_13295</name>
</gene>
<sequence length="289" mass="32163">MLRKTTCFLLFLCSFFSIGQAQSVKKTSLLWEVSGNGLQQSSWLYGTIHITCPEDLQFSAATQSALKHSKQLFLEIDLEAPDAMAQMQQNMMLPEGQSFKSLLPEADYALLATWFKDSVHVDIAQLDRFKPIVAVSLLSRYLLGGTCAQITSVEAALTKLAKESGLTVNGLETIPEQMALFDSIPNTEQATSLVKTLKERDKSREMMQQLIVAYRKGDVQALHDLISSTPEMENYTDLLLYNRNRKWVPILNEQMQKGPAFIAVGGGHLGGTNGVIDLLRKEGYTVNPR</sequence>
<feature type="signal peptide" evidence="1">
    <location>
        <begin position="1"/>
        <end position="21"/>
    </location>
</feature>
<keyword evidence="1" id="KW-0732">Signal</keyword>
<organism evidence="2 3">
    <name type="scientific">Chitinophaga tropicalis</name>
    <dbReference type="NCBI Taxonomy" id="2683588"/>
    <lineage>
        <taxon>Bacteria</taxon>
        <taxon>Pseudomonadati</taxon>
        <taxon>Bacteroidota</taxon>
        <taxon>Chitinophagia</taxon>
        <taxon>Chitinophagales</taxon>
        <taxon>Chitinophagaceae</taxon>
        <taxon>Chitinophaga</taxon>
    </lineage>
</organism>
<dbReference type="RefSeq" id="WP_157306669.1">
    <property type="nucleotide sequence ID" value="NZ_WRXN01000005.1"/>
</dbReference>
<dbReference type="CDD" id="cd14789">
    <property type="entry name" value="Tiki"/>
    <property type="match status" value="1"/>
</dbReference>
<comment type="caution">
    <text evidence="2">The sequence shown here is derived from an EMBL/GenBank/DDBJ whole genome shotgun (WGS) entry which is preliminary data.</text>
</comment>
<dbReference type="InterPro" id="IPR002816">
    <property type="entry name" value="TraB/PrgY/GumN_fam"/>
</dbReference>
<dbReference type="Pfam" id="PF01963">
    <property type="entry name" value="TraB_PrgY_gumN"/>
    <property type="match status" value="1"/>
</dbReference>
<accession>A0A7K1U4H1</accession>
<dbReference type="PANTHER" id="PTHR40590">
    <property type="entry name" value="CYTOPLASMIC PROTEIN-RELATED"/>
    <property type="match status" value="1"/>
</dbReference>
<evidence type="ECO:0000256" key="1">
    <source>
        <dbReference type="SAM" id="SignalP"/>
    </source>
</evidence>
<protein>
    <submittedName>
        <fullName evidence="2">TraB/GumN family protein</fullName>
    </submittedName>
</protein>
<dbReference type="Proteomes" id="UP000461730">
    <property type="component" value="Unassembled WGS sequence"/>
</dbReference>
<proteinExistence type="predicted"/>
<keyword evidence="3" id="KW-1185">Reference proteome</keyword>
<name>A0A7K1U4H1_9BACT</name>
<evidence type="ECO:0000313" key="2">
    <source>
        <dbReference type="EMBL" id="MVT09240.1"/>
    </source>
</evidence>
<evidence type="ECO:0000313" key="3">
    <source>
        <dbReference type="Proteomes" id="UP000461730"/>
    </source>
</evidence>
<dbReference type="PANTHER" id="PTHR40590:SF1">
    <property type="entry name" value="CYTOPLASMIC PROTEIN"/>
    <property type="match status" value="1"/>
</dbReference>
<dbReference type="AlphaFoldDB" id="A0A7K1U4H1"/>
<dbReference type="InterPro" id="IPR047111">
    <property type="entry name" value="YbaP-like"/>
</dbReference>
<feature type="chain" id="PRO_5029480663" evidence="1">
    <location>
        <begin position="22"/>
        <end position="289"/>
    </location>
</feature>
<reference evidence="2 3" key="1">
    <citation type="submission" date="2019-12" db="EMBL/GenBank/DDBJ databases">
        <title>Chitinophaga sp. strain ysch24 (GDMCC 1.1355), whole genome shotgun sequence.</title>
        <authorList>
            <person name="Zhang X."/>
        </authorList>
    </citation>
    <scope>NUCLEOTIDE SEQUENCE [LARGE SCALE GENOMIC DNA]</scope>
    <source>
        <strain evidence="3">ysch24</strain>
    </source>
</reference>
<dbReference type="EMBL" id="WRXN01000005">
    <property type="protein sequence ID" value="MVT09240.1"/>
    <property type="molecule type" value="Genomic_DNA"/>
</dbReference>